<feature type="binding site" evidence="3">
    <location>
        <position position="114"/>
    </location>
    <ligand>
        <name>NAD(+)</name>
        <dbReference type="ChEBI" id="CHEBI:57540"/>
    </ligand>
</feature>
<comment type="caution">
    <text evidence="6">The sequence shown here is derived from an EMBL/GenBank/DDBJ whole genome shotgun (WGS) entry which is preliminary data.</text>
</comment>
<feature type="binding site" evidence="3">
    <location>
        <position position="109"/>
    </location>
    <ligand>
        <name>NAD(+)</name>
        <dbReference type="ChEBI" id="CHEBI:57540"/>
    </ligand>
</feature>
<dbReference type="SUPFAM" id="SSF51735">
    <property type="entry name" value="NAD(P)-binding Rossmann-fold domains"/>
    <property type="match status" value="1"/>
</dbReference>
<feature type="domain" description="3-hydroxyacyl-CoA dehydrogenase NAD binding" evidence="5">
    <location>
        <begin position="7"/>
        <end position="203"/>
    </location>
</feature>
<dbReference type="Gene3D" id="3.40.50.720">
    <property type="entry name" value="NAD(P)-binding Rossmann-like Domain"/>
    <property type="match status" value="1"/>
</dbReference>
<dbReference type="InterPro" id="IPR006176">
    <property type="entry name" value="3-OHacyl-CoA_DH_NAD-bd"/>
</dbReference>
<feature type="domain" description="3-hydroxyacyl-CoA dehydrogenase C-terminal" evidence="4">
    <location>
        <begin position="207"/>
        <end position="303"/>
    </location>
</feature>
<dbReference type="InterPro" id="IPR022694">
    <property type="entry name" value="3-OHacyl-CoA_DH"/>
</dbReference>
<feature type="binding site" evidence="3">
    <location>
        <position position="162"/>
    </location>
    <ligand>
        <name>NAD(+)</name>
        <dbReference type="ChEBI" id="CHEBI:57540"/>
    </ligand>
</feature>
<dbReference type="PIRSF" id="PIRSF000105">
    <property type="entry name" value="HCDH"/>
    <property type="match status" value="1"/>
</dbReference>
<dbReference type="Pfam" id="PF00725">
    <property type="entry name" value="3HCDH"/>
    <property type="match status" value="1"/>
</dbReference>
<feature type="binding site" evidence="3">
    <location>
        <begin position="12"/>
        <end position="17"/>
    </location>
    <ligand>
        <name>NAD(+)</name>
        <dbReference type="ChEBI" id="CHEBI:57540"/>
    </ligand>
</feature>
<dbReference type="Gene3D" id="1.10.1040.50">
    <property type="match status" value="1"/>
</dbReference>
<evidence type="ECO:0000259" key="5">
    <source>
        <dbReference type="Pfam" id="PF02737"/>
    </source>
</evidence>
<dbReference type="GO" id="GO:0070403">
    <property type="term" value="F:NAD+ binding"/>
    <property type="evidence" value="ECO:0007669"/>
    <property type="project" value="InterPro"/>
</dbReference>
<gene>
    <name evidence="6" type="ORF">ENP06_05700</name>
</gene>
<dbReference type="InterPro" id="IPR006108">
    <property type="entry name" value="3HC_DH_C"/>
</dbReference>
<feature type="binding site" evidence="3">
    <location>
        <position position="35"/>
    </location>
    <ligand>
        <name>NAD(+)</name>
        <dbReference type="ChEBI" id="CHEBI:57540"/>
    </ligand>
</feature>
<dbReference type="EMBL" id="DSHW01000429">
    <property type="protein sequence ID" value="HEQ88888.1"/>
    <property type="molecule type" value="Genomic_DNA"/>
</dbReference>
<feature type="binding site" evidence="3">
    <location>
        <position position="136"/>
    </location>
    <ligand>
        <name>NAD(+)</name>
        <dbReference type="ChEBI" id="CHEBI:57540"/>
    </ligand>
</feature>
<evidence type="ECO:0000256" key="2">
    <source>
        <dbReference type="PIRSR" id="PIRSR000105-1"/>
    </source>
</evidence>
<keyword evidence="3" id="KW-0520">NAD</keyword>
<feature type="binding site" evidence="3">
    <location>
        <position position="295"/>
    </location>
    <ligand>
        <name>NAD(+)</name>
        <dbReference type="ChEBI" id="CHEBI:57540"/>
    </ligand>
</feature>
<dbReference type="GO" id="GO:0016616">
    <property type="term" value="F:oxidoreductase activity, acting on the CH-OH group of donors, NAD or NADP as acceptor"/>
    <property type="evidence" value="ECO:0007669"/>
    <property type="project" value="InterPro"/>
</dbReference>
<dbReference type="Pfam" id="PF02737">
    <property type="entry name" value="3HCDH_N"/>
    <property type="match status" value="1"/>
</dbReference>
<dbReference type="InterPro" id="IPR036291">
    <property type="entry name" value="NAD(P)-bd_dom_sf"/>
</dbReference>
<evidence type="ECO:0000259" key="4">
    <source>
        <dbReference type="Pfam" id="PF00725"/>
    </source>
</evidence>
<accession>A0A7V1ZIY4</accession>
<dbReference type="AlphaFoldDB" id="A0A7V1ZIY4"/>
<dbReference type="GO" id="GO:0006631">
    <property type="term" value="P:fatty acid metabolic process"/>
    <property type="evidence" value="ECO:0007669"/>
    <property type="project" value="InterPro"/>
</dbReference>
<organism evidence="6">
    <name type="scientific">Thermoanaerobaculum aquaticum</name>
    <dbReference type="NCBI Taxonomy" id="1312852"/>
    <lineage>
        <taxon>Bacteria</taxon>
        <taxon>Pseudomonadati</taxon>
        <taxon>Acidobacteriota</taxon>
        <taxon>Thermoanaerobaculia</taxon>
        <taxon>Thermoanaerobaculales</taxon>
        <taxon>Thermoanaerobaculaceae</taxon>
        <taxon>Thermoanaerobaculum</taxon>
    </lineage>
</organism>
<feature type="site" description="Important for catalytic activity" evidence="2">
    <location>
        <position position="159"/>
    </location>
</feature>
<sequence>MHKPIRKVAVLGAGVMGSGIAAHLANAGVPSLLLDIVPKFTPEDEKAGLKPEDRAFRNKLALQGLENIKKSKPALIYSQRFLPLIEVGNFEDDWARLSECDWIVEAVVERLDIKQQLFARVEQVWRPGVIVSSNTSGLPIRKMVEGRSPEFRKHFLVTHFFNPVRYMRLLEIVAGEDTDPEVVRTMADFGRFRLGKGIVYGKDTPNFVGNRIGVYALMATLHAMIEMDYQVDEVDAITGPAMGHPKSASFGTVDLVGLDTTMAVAEVMFEEFREPRYAPPPLLKRMVMAGRLGRKSGRGFYDYSNGSTAR</sequence>
<dbReference type="SUPFAM" id="SSF48179">
    <property type="entry name" value="6-phosphogluconate dehydrogenase C-terminal domain-like"/>
    <property type="match status" value="1"/>
</dbReference>
<dbReference type="PANTHER" id="PTHR48075:SF7">
    <property type="entry name" value="3-HYDROXYACYL-COA DEHYDROGENASE-RELATED"/>
    <property type="match status" value="1"/>
</dbReference>
<dbReference type="InterPro" id="IPR008927">
    <property type="entry name" value="6-PGluconate_DH-like_C_sf"/>
</dbReference>
<evidence type="ECO:0000313" key="6">
    <source>
        <dbReference type="EMBL" id="HEQ88888.1"/>
    </source>
</evidence>
<protein>
    <submittedName>
        <fullName evidence="6">3-hydroxyacyl-CoA dehydrogenase family protein</fullName>
    </submittedName>
</protein>
<proteinExistence type="predicted"/>
<keyword evidence="1" id="KW-0560">Oxidoreductase</keyword>
<evidence type="ECO:0000256" key="3">
    <source>
        <dbReference type="PIRSR" id="PIRSR000105-2"/>
    </source>
</evidence>
<reference evidence="6" key="1">
    <citation type="journal article" date="2020" name="mSystems">
        <title>Genome- and Community-Level Interaction Insights into Carbon Utilization and Element Cycling Functions of Hydrothermarchaeota in Hydrothermal Sediment.</title>
        <authorList>
            <person name="Zhou Z."/>
            <person name="Liu Y."/>
            <person name="Xu W."/>
            <person name="Pan J."/>
            <person name="Luo Z.H."/>
            <person name="Li M."/>
        </authorList>
    </citation>
    <scope>NUCLEOTIDE SEQUENCE [LARGE SCALE GENOMIC DNA]</scope>
    <source>
        <strain evidence="6">SpSt-186</strain>
    </source>
</reference>
<evidence type="ECO:0000256" key="1">
    <source>
        <dbReference type="ARBA" id="ARBA00023002"/>
    </source>
</evidence>
<dbReference type="PANTHER" id="PTHR48075">
    <property type="entry name" value="3-HYDROXYACYL-COA DEHYDROGENASE FAMILY PROTEIN"/>
    <property type="match status" value="1"/>
</dbReference>
<name>A0A7V1ZIY4_9BACT</name>